<evidence type="ECO:0000313" key="5">
    <source>
        <dbReference type="Proteomes" id="UP001652642"/>
    </source>
</evidence>
<dbReference type="PROSITE" id="PS50158">
    <property type="entry name" value="ZF_CCHC"/>
    <property type="match status" value="1"/>
</dbReference>
<dbReference type="Gene3D" id="1.10.4020.10">
    <property type="entry name" value="DNA breaking-rejoining enzymes"/>
    <property type="match status" value="1"/>
</dbReference>
<dbReference type="RefSeq" id="XP_072842544.1">
    <property type="nucleotide sequence ID" value="XM_072986443.1"/>
</dbReference>
<dbReference type="SUPFAM" id="SSF47353">
    <property type="entry name" value="Retrovirus capsid dimerization domain-like"/>
    <property type="match status" value="1"/>
</dbReference>
<keyword evidence="1" id="KW-0862">Zinc</keyword>
<protein>
    <recommendedName>
        <fullName evidence="9">CCHC-type domain-containing protein</fullName>
    </recommendedName>
</protein>
<feature type="domain" description="CCHC-type" evidence="3">
    <location>
        <begin position="462"/>
        <end position="476"/>
    </location>
</feature>
<evidence type="ECO:0000256" key="1">
    <source>
        <dbReference type="PROSITE-ProRule" id="PRU00047"/>
    </source>
</evidence>
<dbReference type="InterPro" id="IPR003309">
    <property type="entry name" value="SCAN_dom"/>
</dbReference>
<dbReference type="InterPro" id="IPR038269">
    <property type="entry name" value="SCAN_sf"/>
</dbReference>
<dbReference type="InterPro" id="IPR036875">
    <property type="entry name" value="Znf_CCHC_sf"/>
</dbReference>
<organism evidence="5 7">
    <name type="scientific">Pogona vitticeps</name>
    <name type="common">central bearded dragon</name>
    <dbReference type="NCBI Taxonomy" id="103695"/>
    <lineage>
        <taxon>Eukaryota</taxon>
        <taxon>Metazoa</taxon>
        <taxon>Chordata</taxon>
        <taxon>Craniata</taxon>
        <taxon>Vertebrata</taxon>
        <taxon>Euteleostomi</taxon>
        <taxon>Lepidosauria</taxon>
        <taxon>Squamata</taxon>
        <taxon>Bifurcata</taxon>
        <taxon>Unidentata</taxon>
        <taxon>Episquamata</taxon>
        <taxon>Toxicofera</taxon>
        <taxon>Iguania</taxon>
        <taxon>Acrodonta</taxon>
        <taxon>Agamidae</taxon>
        <taxon>Amphibolurinae</taxon>
        <taxon>Pogona</taxon>
    </lineage>
</organism>
<accession>A0ABM5FAW1</accession>
<gene>
    <name evidence="6 7 8" type="primary">LOC140703226</name>
</gene>
<dbReference type="PANTHER" id="PTHR46888:SF1">
    <property type="entry name" value="RIBONUCLEASE H"/>
    <property type="match status" value="1"/>
</dbReference>
<dbReference type="RefSeq" id="XP_072842543.1">
    <property type="nucleotide sequence ID" value="XM_072986442.1"/>
</dbReference>
<feature type="region of interest" description="Disordered" evidence="2">
    <location>
        <begin position="362"/>
        <end position="419"/>
    </location>
</feature>
<keyword evidence="1" id="KW-0863">Zinc-finger</keyword>
<reference evidence="5 6" key="1">
    <citation type="submission" date="2025-05" db="UniProtKB">
        <authorList>
            <consortium name="RefSeq"/>
        </authorList>
    </citation>
    <scope>NUCLEOTIDE SEQUENCE [LARGE SCALE GENOMIC DNA]</scope>
</reference>
<sequence>MEGLSFPGELPWWGPESYPPGPRVSTEASRGGLGPPSLLWDHMCRAECPTTTVNRSRTIRAGPLVREELNPAGVKAKGYTLLSDEVLKDPFDPVELSVHSNKVVISEEMDSPPCLFPAFTTQPPPAEDGPCHSGAQRAAGGTRSAGNEEVTKLQEAMERQARLIENLTEQQILMARQMRGKENEDERGARNLASIRGSLVAGPTPIRMQKMTNTDDPEAYLHTFERVATAAGWPRDQWTLVLIPCLTGLLQEVVDTLGVQEATRYDAVKNAILSTLNLTEETYRKRLRELKWKPGTHPRTVAQRMRANAMRWLKPSENDGEKIVDAVMLEQLVQSLGTNAKNWVQKNNPKTLERAITLLEDYSNRGSEQGSDRPGAEKHRPRGGEVSLSTSNLTAKAGTDMNGSARPRRRGFEPFTPKPVRPITVDQRIYAPGTGWKEGKDGRPIYNPRAVGRDNKEGRPICFSCGVPGHVRKNCPGTDCSLVGRLTQPVEPKVPSSERWEIHAWVNGVKKKALIDTGCWTTLVRDLPGKRRTEDCPCDVFVGTLRNTKPYRPP</sequence>
<dbReference type="InterPro" id="IPR001878">
    <property type="entry name" value="Znf_CCHC"/>
</dbReference>
<dbReference type="Proteomes" id="UP001652642">
    <property type="component" value="Chromosome 1"/>
</dbReference>
<dbReference type="SMART" id="SM00343">
    <property type="entry name" value="ZnF_C2HC"/>
    <property type="match status" value="1"/>
</dbReference>
<name>A0ABM5FAW1_9SAUR</name>
<feature type="region of interest" description="Disordered" evidence="2">
    <location>
        <begin position="432"/>
        <end position="451"/>
    </location>
</feature>
<dbReference type="SMART" id="SM00431">
    <property type="entry name" value="SCAN"/>
    <property type="match status" value="1"/>
</dbReference>
<dbReference type="Pfam" id="PF02023">
    <property type="entry name" value="SCAN"/>
    <property type="match status" value="1"/>
</dbReference>
<evidence type="ECO:0000259" key="4">
    <source>
        <dbReference type="PROSITE" id="PS50804"/>
    </source>
</evidence>
<proteinExistence type="predicted"/>
<dbReference type="SUPFAM" id="SSF57756">
    <property type="entry name" value="Retrovirus zinc finger-like domains"/>
    <property type="match status" value="1"/>
</dbReference>
<evidence type="ECO:0008006" key="9">
    <source>
        <dbReference type="Google" id="ProtNLM"/>
    </source>
</evidence>
<feature type="domain" description="SCAN box" evidence="4">
    <location>
        <begin position="284"/>
        <end position="361"/>
    </location>
</feature>
<dbReference type="PANTHER" id="PTHR46888">
    <property type="entry name" value="ZINC KNUCKLE DOMAINCONTAINING PROTEIN-RELATED"/>
    <property type="match status" value="1"/>
</dbReference>
<evidence type="ECO:0000259" key="3">
    <source>
        <dbReference type="PROSITE" id="PS50158"/>
    </source>
</evidence>
<feature type="region of interest" description="Disordered" evidence="2">
    <location>
        <begin position="125"/>
        <end position="146"/>
    </location>
</feature>
<dbReference type="RefSeq" id="XP_072842542.1">
    <property type="nucleotide sequence ID" value="XM_072986441.1"/>
</dbReference>
<keyword evidence="5" id="KW-1185">Reference proteome</keyword>
<dbReference type="PROSITE" id="PS50804">
    <property type="entry name" value="SCAN_BOX"/>
    <property type="match status" value="1"/>
</dbReference>
<keyword evidence="1" id="KW-0479">Metal-binding</keyword>
<dbReference type="Pfam" id="PF00098">
    <property type="entry name" value="zf-CCHC"/>
    <property type="match status" value="1"/>
</dbReference>
<evidence type="ECO:0000313" key="7">
    <source>
        <dbReference type="RefSeq" id="XP_072842543.1"/>
    </source>
</evidence>
<evidence type="ECO:0000313" key="8">
    <source>
        <dbReference type="RefSeq" id="XP_072842544.1"/>
    </source>
</evidence>
<evidence type="ECO:0000313" key="6">
    <source>
        <dbReference type="RefSeq" id="XP_072842542.1"/>
    </source>
</evidence>
<evidence type="ECO:0000256" key="2">
    <source>
        <dbReference type="SAM" id="MobiDB-lite"/>
    </source>
</evidence>
<dbReference type="GeneID" id="140703226"/>